<dbReference type="AlphaFoldDB" id="A0A1I2ZJR6"/>
<dbReference type="GO" id="GO:0044272">
    <property type="term" value="P:sulfur compound biosynthetic process"/>
    <property type="evidence" value="ECO:0007669"/>
    <property type="project" value="UniProtKB-ARBA"/>
</dbReference>
<dbReference type="Gene3D" id="3.40.50.1220">
    <property type="entry name" value="TPP-binding domain"/>
    <property type="match status" value="1"/>
</dbReference>
<dbReference type="Pfam" id="PF02775">
    <property type="entry name" value="TPP_enzyme_C"/>
    <property type="match status" value="1"/>
</dbReference>
<gene>
    <name evidence="8" type="ORF">SAMN04488066_102169</name>
</gene>
<dbReference type="GO" id="GO:0005948">
    <property type="term" value="C:acetolactate synthase complex"/>
    <property type="evidence" value="ECO:0007669"/>
    <property type="project" value="TreeGrafter"/>
</dbReference>
<dbReference type="InterPro" id="IPR012001">
    <property type="entry name" value="Thiamin_PyroP_enz_TPP-bd_dom"/>
</dbReference>
<proteinExistence type="inferred from homology"/>
<dbReference type="GO" id="GO:0003984">
    <property type="term" value="F:acetolactate synthase activity"/>
    <property type="evidence" value="ECO:0007669"/>
    <property type="project" value="TreeGrafter"/>
</dbReference>
<protein>
    <submittedName>
        <fullName evidence="8">Benzoylformate decarboxylase</fullName>
    </submittedName>
</protein>
<dbReference type="OrthoDB" id="6837at2157"/>
<dbReference type="CDD" id="cd07035">
    <property type="entry name" value="TPP_PYR_POX_like"/>
    <property type="match status" value="1"/>
</dbReference>
<keyword evidence="9" id="KW-1185">Reference proteome</keyword>
<evidence type="ECO:0000256" key="2">
    <source>
        <dbReference type="ARBA" id="ARBA00023052"/>
    </source>
</evidence>
<dbReference type="Proteomes" id="UP000323537">
    <property type="component" value="Unassembled WGS sequence"/>
</dbReference>
<evidence type="ECO:0000313" key="8">
    <source>
        <dbReference type="EMBL" id="SFH37905.1"/>
    </source>
</evidence>
<evidence type="ECO:0000256" key="4">
    <source>
        <dbReference type="SAM" id="MobiDB-lite"/>
    </source>
</evidence>
<keyword evidence="2 3" id="KW-0786">Thiamine pyrophosphate</keyword>
<comment type="similarity">
    <text evidence="1 3">Belongs to the TPP enzyme family.</text>
</comment>
<feature type="domain" description="Thiamine pyrophosphate enzyme TPP-binding" evidence="6">
    <location>
        <begin position="414"/>
        <end position="554"/>
    </location>
</feature>
<evidence type="ECO:0000259" key="7">
    <source>
        <dbReference type="Pfam" id="PF02776"/>
    </source>
</evidence>
<dbReference type="RefSeq" id="WP_149783328.1">
    <property type="nucleotide sequence ID" value="NZ_BAAADP010000005.1"/>
</dbReference>
<dbReference type="InterPro" id="IPR045229">
    <property type="entry name" value="TPP_enz"/>
</dbReference>
<dbReference type="GO" id="GO:0000287">
    <property type="term" value="F:magnesium ion binding"/>
    <property type="evidence" value="ECO:0007669"/>
    <property type="project" value="InterPro"/>
</dbReference>
<dbReference type="Pfam" id="PF00205">
    <property type="entry name" value="TPP_enzyme_M"/>
    <property type="match status" value="1"/>
</dbReference>
<dbReference type="SUPFAM" id="SSF52518">
    <property type="entry name" value="Thiamin diphosphate-binding fold (THDP-binding)"/>
    <property type="match status" value="2"/>
</dbReference>
<evidence type="ECO:0000313" key="9">
    <source>
        <dbReference type="Proteomes" id="UP000323537"/>
    </source>
</evidence>
<dbReference type="EMBL" id="FOPZ01000002">
    <property type="protein sequence ID" value="SFH37905.1"/>
    <property type="molecule type" value="Genomic_DNA"/>
</dbReference>
<evidence type="ECO:0000256" key="1">
    <source>
        <dbReference type="ARBA" id="ARBA00007812"/>
    </source>
</evidence>
<dbReference type="CDD" id="cd02002">
    <property type="entry name" value="TPP_BFDC"/>
    <property type="match status" value="1"/>
</dbReference>
<feature type="domain" description="Thiamine pyrophosphate enzyme central" evidence="5">
    <location>
        <begin position="199"/>
        <end position="335"/>
    </location>
</feature>
<sequence length="558" mass="58948">MAVTGAEYLVDALEEYGVEHVFGNPGTTELPTVQAVSDSSIEYVLALHEDVATGMAAGYATARRYHSHHDDSVNPLGVTNLHVAPGLAHGVGNVIGAAFSGSPLLVTAGNYSTDFQHEEPILHGDLEALVDQYTKWSASVPSVDALPAMLRRAVRQALTPPTGPVFLELPVDVMTDETDAGVQRLGPIPDAGRGDPDAVAAAARLVAEADEPVMVIGDEVARSGPAAIEAAVDFAESAGVRVHGEFITAESNFPTDHELWGGTVPGTEPGFVETVDGDTVVFVGCGSATTSLAHDEELLADATIVQIGPDGWELGKNWPADASVLGDPEHVFRELTELLSEDLPASERDDRLDRARERVAAIREDQRPAAPDPDDPRASKGQLGEAMAEAASDALVVNEGVTAGHAVRWSVPLGPEQWIANKSGGLGYGLPAAIGAAIAERERPDPRDVVAFIGDGSYFYYPQAIYSAVRHGVDLTTVVADNRNYRILKDNTLRVLGGEEGDHDFTAMDFEPPMDIPANAESYGATGELVDDPDAIADAISESRERDGPTVLDVAIHD</sequence>
<dbReference type="InterPro" id="IPR011766">
    <property type="entry name" value="TPP_enzyme_TPP-bd"/>
</dbReference>
<feature type="region of interest" description="Disordered" evidence="4">
    <location>
        <begin position="361"/>
        <end position="385"/>
    </location>
</feature>
<evidence type="ECO:0000259" key="5">
    <source>
        <dbReference type="Pfam" id="PF00205"/>
    </source>
</evidence>
<feature type="domain" description="Thiamine pyrophosphate enzyme N-terminal TPP-binding" evidence="7">
    <location>
        <begin position="4"/>
        <end position="132"/>
    </location>
</feature>
<evidence type="ECO:0000256" key="3">
    <source>
        <dbReference type="RuleBase" id="RU362132"/>
    </source>
</evidence>
<dbReference type="GO" id="GO:0009097">
    <property type="term" value="P:isoleucine biosynthetic process"/>
    <property type="evidence" value="ECO:0007669"/>
    <property type="project" value="TreeGrafter"/>
</dbReference>
<dbReference type="GO" id="GO:0030976">
    <property type="term" value="F:thiamine pyrophosphate binding"/>
    <property type="evidence" value="ECO:0007669"/>
    <property type="project" value="InterPro"/>
</dbReference>
<accession>A0A1I2ZJR6</accession>
<organism evidence="8 9">
    <name type="scientific">Halorubrum aquaticum</name>
    <dbReference type="NCBI Taxonomy" id="387340"/>
    <lineage>
        <taxon>Archaea</taxon>
        <taxon>Methanobacteriati</taxon>
        <taxon>Methanobacteriota</taxon>
        <taxon>Stenosarchaea group</taxon>
        <taxon>Halobacteria</taxon>
        <taxon>Halobacteriales</taxon>
        <taxon>Haloferacaceae</taxon>
        <taxon>Halorubrum</taxon>
    </lineage>
</organism>
<dbReference type="InterPro" id="IPR029035">
    <property type="entry name" value="DHS-like_NAD/FAD-binding_dom"/>
</dbReference>
<name>A0A1I2ZJR6_9EURY</name>
<dbReference type="InterPro" id="IPR012000">
    <property type="entry name" value="Thiamin_PyroP_enz_cen_dom"/>
</dbReference>
<dbReference type="Gene3D" id="3.40.50.970">
    <property type="match status" value="2"/>
</dbReference>
<dbReference type="Pfam" id="PF02776">
    <property type="entry name" value="TPP_enzyme_N"/>
    <property type="match status" value="1"/>
</dbReference>
<dbReference type="GO" id="GO:0009099">
    <property type="term" value="P:L-valine biosynthetic process"/>
    <property type="evidence" value="ECO:0007669"/>
    <property type="project" value="TreeGrafter"/>
</dbReference>
<dbReference type="SUPFAM" id="SSF52467">
    <property type="entry name" value="DHS-like NAD/FAD-binding domain"/>
    <property type="match status" value="1"/>
</dbReference>
<dbReference type="PANTHER" id="PTHR18968">
    <property type="entry name" value="THIAMINE PYROPHOSPHATE ENZYMES"/>
    <property type="match status" value="1"/>
</dbReference>
<evidence type="ECO:0000259" key="6">
    <source>
        <dbReference type="Pfam" id="PF02775"/>
    </source>
</evidence>
<dbReference type="PANTHER" id="PTHR18968:SF13">
    <property type="entry name" value="ACETOLACTATE SYNTHASE CATALYTIC SUBUNIT, MITOCHONDRIAL"/>
    <property type="match status" value="1"/>
</dbReference>
<dbReference type="InterPro" id="IPR029061">
    <property type="entry name" value="THDP-binding"/>
</dbReference>
<dbReference type="GO" id="GO:0050660">
    <property type="term" value="F:flavin adenine dinucleotide binding"/>
    <property type="evidence" value="ECO:0007669"/>
    <property type="project" value="TreeGrafter"/>
</dbReference>
<reference evidence="8 9" key="1">
    <citation type="submission" date="2016-10" db="EMBL/GenBank/DDBJ databases">
        <authorList>
            <person name="Varghese N."/>
            <person name="Submissions S."/>
        </authorList>
    </citation>
    <scope>NUCLEOTIDE SEQUENCE [LARGE SCALE GENOMIC DNA]</scope>
    <source>
        <strain evidence="8 9">CGMCC 1.6377</strain>
    </source>
</reference>